<dbReference type="Gene3D" id="2.60.120.260">
    <property type="entry name" value="Galactose-binding domain-like"/>
    <property type="match status" value="1"/>
</dbReference>
<comment type="caution">
    <text evidence="3">The sequence shown here is derived from an EMBL/GenBank/DDBJ whole genome shotgun (WGS) entry which is preliminary data.</text>
</comment>
<keyword evidence="1" id="KW-0732">Signal</keyword>
<feature type="signal peptide" evidence="1">
    <location>
        <begin position="1"/>
        <end position="21"/>
    </location>
</feature>
<dbReference type="STRING" id="76021.BS329_41490"/>
<dbReference type="RefSeq" id="WP_076169092.1">
    <property type="nucleotide sequence ID" value="NZ_JBEZVB010000040.1"/>
</dbReference>
<dbReference type="Proteomes" id="UP000187486">
    <property type="component" value="Unassembled WGS sequence"/>
</dbReference>
<name>A0A1R0KD70_9PSEU</name>
<protein>
    <recommendedName>
        <fullName evidence="2">DUF4185 domain-containing protein</fullName>
    </recommendedName>
</protein>
<dbReference type="InterPro" id="IPR008979">
    <property type="entry name" value="Galactose-bd-like_sf"/>
</dbReference>
<proteinExistence type="predicted"/>
<sequence>MLNLGLAVVLVLSGTPAASPAETVALIAGQGAGDVNHTKERFGVHGTDLGVMWRDGRGRTAIAFGDTYGQGWGGHGAGPDSADWRLNTLAHSSDTELSDGLSIDDMVTDRPSHAKQLLGHDPAVPEVTVIPTAGVSVGSRDYLHYMSVRSWATGGRWTTNYSGLAYSDDGGSTWTKDPAARWPNSGGAARFQLGAFVRRDGFVYLFGTPDGRLGDAYLARVPETALSSLSAYEYWTATGWRPDSSAAVPVLAGQTGEPSVQYNDFLGRWIALHLDESRYAIVLRTAPAPTGPWTGGQVVAAGTDHPGLYGAFLHPASNADLYFAMSEWDPYHVRLMRLRLPGFALDPNLAQDGGFEDATLGPWRPGGNAGLDRGLGFARSGVNNGWLHNTSGWNELAQHAVLQPGARYRLSGWLRSSANTTEGYFGLRAGNIRVERKFGSLPGYTQLTVEFTAPAAEAEIYAGAWATGGQETWARVDDVELEKVG</sequence>
<evidence type="ECO:0000259" key="2">
    <source>
        <dbReference type="Pfam" id="PF13810"/>
    </source>
</evidence>
<feature type="domain" description="DUF4185" evidence="2">
    <location>
        <begin position="36"/>
        <end position="337"/>
    </location>
</feature>
<accession>A0A1R0KD70</accession>
<reference evidence="3 4" key="1">
    <citation type="submission" date="2016-01" db="EMBL/GenBank/DDBJ databases">
        <title>Amycolatopsis coloradensis genome sequencing and assembly.</title>
        <authorList>
            <person name="Mayilraj S."/>
        </authorList>
    </citation>
    <scope>NUCLEOTIDE SEQUENCE [LARGE SCALE GENOMIC DNA]</scope>
    <source>
        <strain evidence="3 4">DSM 44225</strain>
    </source>
</reference>
<evidence type="ECO:0000313" key="4">
    <source>
        <dbReference type="Proteomes" id="UP000187486"/>
    </source>
</evidence>
<dbReference type="Pfam" id="PF13810">
    <property type="entry name" value="DUF4185"/>
    <property type="match status" value="1"/>
</dbReference>
<dbReference type="AlphaFoldDB" id="A0A1R0KD70"/>
<dbReference type="EMBL" id="MQUQ01000049">
    <property type="protein sequence ID" value="OLZ42824.1"/>
    <property type="molecule type" value="Genomic_DNA"/>
</dbReference>
<feature type="chain" id="PRO_5010239865" description="DUF4185 domain-containing protein" evidence="1">
    <location>
        <begin position="22"/>
        <end position="485"/>
    </location>
</feature>
<evidence type="ECO:0000313" key="3">
    <source>
        <dbReference type="EMBL" id="OLZ42824.1"/>
    </source>
</evidence>
<dbReference type="SUPFAM" id="SSF49785">
    <property type="entry name" value="Galactose-binding domain-like"/>
    <property type="match status" value="1"/>
</dbReference>
<evidence type="ECO:0000256" key="1">
    <source>
        <dbReference type="SAM" id="SignalP"/>
    </source>
</evidence>
<gene>
    <name evidence="3" type="ORF">BS329_41490</name>
</gene>
<keyword evidence="4" id="KW-1185">Reference proteome</keyword>
<organism evidence="3 4">
    <name type="scientific">Amycolatopsis coloradensis</name>
    <dbReference type="NCBI Taxonomy" id="76021"/>
    <lineage>
        <taxon>Bacteria</taxon>
        <taxon>Bacillati</taxon>
        <taxon>Actinomycetota</taxon>
        <taxon>Actinomycetes</taxon>
        <taxon>Pseudonocardiales</taxon>
        <taxon>Pseudonocardiaceae</taxon>
        <taxon>Amycolatopsis</taxon>
    </lineage>
</organism>
<dbReference type="InterPro" id="IPR025442">
    <property type="entry name" value="DUF4185"/>
</dbReference>